<dbReference type="Pfam" id="PF04371">
    <property type="entry name" value="PAD_porph"/>
    <property type="match status" value="1"/>
</dbReference>
<organism evidence="3 4">
    <name type="scientific">Roseovarius aestuarii</name>
    <dbReference type="NCBI Taxonomy" id="475083"/>
    <lineage>
        <taxon>Bacteria</taxon>
        <taxon>Pseudomonadati</taxon>
        <taxon>Pseudomonadota</taxon>
        <taxon>Alphaproteobacteria</taxon>
        <taxon>Rhodobacterales</taxon>
        <taxon>Roseobacteraceae</taxon>
        <taxon>Roseovarius</taxon>
    </lineage>
</organism>
<feature type="signal peptide" evidence="2">
    <location>
        <begin position="1"/>
        <end position="26"/>
    </location>
</feature>
<dbReference type="SUPFAM" id="SSF55909">
    <property type="entry name" value="Pentein"/>
    <property type="match status" value="1"/>
</dbReference>
<dbReference type="GO" id="GO:0047632">
    <property type="term" value="F:agmatine deiminase activity"/>
    <property type="evidence" value="ECO:0007669"/>
    <property type="project" value="UniProtKB-EC"/>
</dbReference>
<protein>
    <submittedName>
        <fullName evidence="3">Putative agmatine deiminase</fullName>
        <ecNumber evidence="3">3.5.3.12</ecNumber>
    </submittedName>
</protein>
<evidence type="ECO:0000313" key="4">
    <source>
        <dbReference type="Proteomes" id="UP000193224"/>
    </source>
</evidence>
<dbReference type="AlphaFoldDB" id="A0A1X7BPX7"/>
<keyword evidence="2" id="KW-0732">Signal</keyword>
<dbReference type="EMBL" id="FWXB01000003">
    <property type="protein sequence ID" value="SMC11269.1"/>
    <property type="molecule type" value="Genomic_DNA"/>
</dbReference>
<evidence type="ECO:0000313" key="3">
    <source>
        <dbReference type="EMBL" id="SMC11269.1"/>
    </source>
</evidence>
<dbReference type="InterPro" id="IPR007466">
    <property type="entry name" value="Peptidyl-Arg-deiminase_porph"/>
</dbReference>
<reference evidence="3 4" key="1">
    <citation type="submission" date="2017-03" db="EMBL/GenBank/DDBJ databases">
        <authorList>
            <person name="Afonso C.L."/>
            <person name="Miller P.J."/>
            <person name="Scott M.A."/>
            <person name="Spackman E."/>
            <person name="Goraichik I."/>
            <person name="Dimitrov K.M."/>
            <person name="Suarez D.L."/>
            <person name="Swayne D.E."/>
        </authorList>
    </citation>
    <scope>NUCLEOTIDE SEQUENCE [LARGE SCALE GENOMIC DNA]</scope>
    <source>
        <strain evidence="3 4">CECT 7745</strain>
    </source>
</reference>
<dbReference type="OrthoDB" id="9808013at2"/>
<dbReference type="EC" id="3.5.3.12" evidence="3"/>
<dbReference type="PANTHER" id="PTHR31377">
    <property type="entry name" value="AGMATINE DEIMINASE-RELATED"/>
    <property type="match status" value="1"/>
</dbReference>
<sequence>MRRRDVVLRGGAVGMMSMLGSPPAAAGSGYFVPSEEARHQRTFMQWPVNRRVYPDPVFREIAQKKIADIANAIVEFEPVTLLAAQEEHRSAQAKLSAAVELWDIPTDDLWCRDAGPIFVVNDAGGIAVSHIQFNGWGEKQVNGRDAQIAGRVAERLGLSLIPTGLRGEAGGVEQDGHGLLMAHESSWVNDNRNPALSRTEVERRLLLAYGAERMIWSDGVWGEDITDYHIDSLARFTGPGRVLVNLPDHPDMNDPFHVAALDTHDGLIAEGLDVEVIPEPHYRRINSIDFVASYANYYVCNGAVIAAEFGDRESDQIARDALARHYPGREIVMLNVDPLGEMGGGIHCATQQMPAT</sequence>
<dbReference type="RefSeq" id="WP_085799244.1">
    <property type="nucleotide sequence ID" value="NZ_FWXB01000003.1"/>
</dbReference>
<gene>
    <name evidence="3" type="primary">aguA</name>
    <name evidence="3" type="ORF">ROA7745_01081</name>
</gene>
<dbReference type="Gene3D" id="3.75.10.10">
    <property type="entry name" value="L-arginine/glycine Amidinotransferase, Chain A"/>
    <property type="match status" value="1"/>
</dbReference>
<evidence type="ECO:0000256" key="1">
    <source>
        <dbReference type="ARBA" id="ARBA00022801"/>
    </source>
</evidence>
<accession>A0A1X7BPX7</accession>
<keyword evidence="4" id="KW-1185">Reference proteome</keyword>
<dbReference type="GO" id="GO:0009446">
    <property type="term" value="P:putrescine biosynthetic process"/>
    <property type="evidence" value="ECO:0007669"/>
    <property type="project" value="InterPro"/>
</dbReference>
<dbReference type="Proteomes" id="UP000193224">
    <property type="component" value="Unassembled WGS sequence"/>
</dbReference>
<evidence type="ECO:0000256" key="2">
    <source>
        <dbReference type="SAM" id="SignalP"/>
    </source>
</evidence>
<dbReference type="PANTHER" id="PTHR31377:SF0">
    <property type="entry name" value="AGMATINE DEIMINASE-RELATED"/>
    <property type="match status" value="1"/>
</dbReference>
<dbReference type="GO" id="GO:0004668">
    <property type="term" value="F:protein-arginine deiminase activity"/>
    <property type="evidence" value="ECO:0007669"/>
    <property type="project" value="InterPro"/>
</dbReference>
<keyword evidence="1 3" id="KW-0378">Hydrolase</keyword>
<feature type="chain" id="PRO_5010862848" evidence="2">
    <location>
        <begin position="27"/>
        <end position="356"/>
    </location>
</feature>
<name>A0A1X7BPX7_9RHOB</name>
<proteinExistence type="predicted"/>